<proteinExistence type="predicted"/>
<dbReference type="PROSITE" id="PS50110">
    <property type="entry name" value="RESPONSE_REGULATORY"/>
    <property type="match status" value="1"/>
</dbReference>
<dbReference type="SUPFAM" id="SSF46894">
    <property type="entry name" value="C-terminal effector domain of the bipartite response regulators"/>
    <property type="match status" value="1"/>
</dbReference>
<dbReference type="SMART" id="SM00448">
    <property type="entry name" value="REC"/>
    <property type="match status" value="1"/>
</dbReference>
<dbReference type="GO" id="GO:0000160">
    <property type="term" value="P:phosphorelay signal transduction system"/>
    <property type="evidence" value="ECO:0007669"/>
    <property type="project" value="InterPro"/>
</dbReference>
<dbReference type="AlphaFoldDB" id="A0A916X256"/>
<evidence type="ECO:0000259" key="4">
    <source>
        <dbReference type="PROSITE" id="PS50110"/>
    </source>
</evidence>
<dbReference type="SMART" id="SM00421">
    <property type="entry name" value="HTH_LUXR"/>
    <property type="match status" value="1"/>
</dbReference>
<organism evidence="5 6">
    <name type="scientific">Roseibium aquae</name>
    <dbReference type="NCBI Taxonomy" id="1323746"/>
    <lineage>
        <taxon>Bacteria</taxon>
        <taxon>Pseudomonadati</taxon>
        <taxon>Pseudomonadota</taxon>
        <taxon>Alphaproteobacteria</taxon>
        <taxon>Hyphomicrobiales</taxon>
        <taxon>Stappiaceae</taxon>
        <taxon>Roseibium</taxon>
    </lineage>
</organism>
<gene>
    <name evidence="5" type="ORF">GCM10011316_22020</name>
</gene>
<evidence type="ECO:0000313" key="6">
    <source>
        <dbReference type="Proteomes" id="UP000605148"/>
    </source>
</evidence>
<dbReference type="GO" id="GO:0003677">
    <property type="term" value="F:DNA binding"/>
    <property type="evidence" value="ECO:0007669"/>
    <property type="project" value="UniProtKB-KW"/>
</dbReference>
<dbReference type="InterPro" id="IPR000792">
    <property type="entry name" value="Tscrpt_reg_LuxR_C"/>
</dbReference>
<comment type="caution">
    <text evidence="5">The sequence shown here is derived from an EMBL/GenBank/DDBJ whole genome shotgun (WGS) entry which is preliminary data.</text>
</comment>
<dbReference type="EMBL" id="BMFA01000006">
    <property type="protein sequence ID" value="GGB49492.1"/>
    <property type="molecule type" value="Genomic_DNA"/>
</dbReference>
<dbReference type="Pfam" id="PF00072">
    <property type="entry name" value="Response_reg"/>
    <property type="match status" value="1"/>
</dbReference>
<reference evidence="5" key="2">
    <citation type="submission" date="2020-09" db="EMBL/GenBank/DDBJ databases">
        <authorList>
            <person name="Sun Q."/>
            <person name="Zhou Y."/>
        </authorList>
    </citation>
    <scope>NUCLEOTIDE SEQUENCE</scope>
    <source>
        <strain evidence="5">CGMCC 1.12426</strain>
    </source>
</reference>
<dbReference type="InterPro" id="IPR001789">
    <property type="entry name" value="Sig_transdc_resp-reg_receiver"/>
</dbReference>
<dbReference type="Gene3D" id="1.10.10.10">
    <property type="entry name" value="Winged helix-like DNA-binding domain superfamily/Winged helix DNA-binding domain"/>
    <property type="match status" value="1"/>
</dbReference>
<dbReference type="GO" id="GO:0006355">
    <property type="term" value="P:regulation of DNA-templated transcription"/>
    <property type="evidence" value="ECO:0007669"/>
    <property type="project" value="InterPro"/>
</dbReference>
<dbReference type="InterPro" id="IPR036388">
    <property type="entry name" value="WH-like_DNA-bd_sf"/>
</dbReference>
<evidence type="ECO:0000256" key="2">
    <source>
        <dbReference type="ARBA" id="ARBA00023125"/>
    </source>
</evidence>
<reference evidence="5" key="1">
    <citation type="journal article" date="2014" name="Int. J. Syst. Evol. Microbiol.">
        <title>Complete genome sequence of Corynebacterium casei LMG S-19264T (=DSM 44701T), isolated from a smear-ripened cheese.</title>
        <authorList>
            <consortium name="US DOE Joint Genome Institute (JGI-PGF)"/>
            <person name="Walter F."/>
            <person name="Albersmeier A."/>
            <person name="Kalinowski J."/>
            <person name="Ruckert C."/>
        </authorList>
    </citation>
    <scope>NUCLEOTIDE SEQUENCE</scope>
    <source>
        <strain evidence="5">CGMCC 1.12426</strain>
    </source>
</reference>
<keyword evidence="1 3" id="KW-0597">Phosphoprotein</keyword>
<evidence type="ECO:0000256" key="1">
    <source>
        <dbReference type="ARBA" id="ARBA00022553"/>
    </source>
</evidence>
<dbReference type="RefSeq" id="WP_150496312.1">
    <property type="nucleotide sequence ID" value="NZ_BMFA01000006.1"/>
</dbReference>
<dbReference type="InterPro" id="IPR011006">
    <property type="entry name" value="CheY-like_superfamily"/>
</dbReference>
<keyword evidence="6" id="KW-1185">Reference proteome</keyword>
<dbReference type="OrthoDB" id="5497412at2"/>
<dbReference type="Gene3D" id="3.40.50.2300">
    <property type="match status" value="1"/>
</dbReference>
<accession>A0A916X256</accession>
<feature type="domain" description="Response regulatory" evidence="4">
    <location>
        <begin position="7"/>
        <end position="125"/>
    </location>
</feature>
<dbReference type="Proteomes" id="UP000605148">
    <property type="component" value="Unassembled WGS sequence"/>
</dbReference>
<feature type="modified residue" description="4-aspartylphosphate" evidence="3">
    <location>
        <position position="58"/>
    </location>
</feature>
<dbReference type="PANTHER" id="PTHR44591:SF19">
    <property type="entry name" value="TWO-COMPONENT RESPONSE REGULATOR-RELATED"/>
    <property type="match status" value="1"/>
</dbReference>
<dbReference type="InterPro" id="IPR050595">
    <property type="entry name" value="Bact_response_regulator"/>
</dbReference>
<protein>
    <recommendedName>
        <fullName evidence="4">Response regulatory domain-containing protein</fullName>
    </recommendedName>
</protein>
<dbReference type="SUPFAM" id="SSF52172">
    <property type="entry name" value="CheY-like"/>
    <property type="match status" value="1"/>
</dbReference>
<evidence type="ECO:0000256" key="3">
    <source>
        <dbReference type="PROSITE-ProRule" id="PRU00169"/>
    </source>
</evidence>
<name>A0A916X256_9HYPH</name>
<evidence type="ECO:0000313" key="5">
    <source>
        <dbReference type="EMBL" id="GGB49492.1"/>
    </source>
</evidence>
<keyword evidence="2" id="KW-0238">DNA-binding</keyword>
<sequence>MDQSISRILFVDDEERMLSSLRRVLRAQSGRWSMHYESDPVAAVERFREQPFDVVVSDLRMPGLTGLEMILQIQEFGPPHTEYILLTGNGDLDSAMTAINSAGVFRFLTKPTSTEDLVEAIDAALAAVNLTRDNPGDLASAALAHLSAAVVVVGRDLKVAYLNDSADELAKSSSLVVLDPRGHLRVKTAKGQDALSKAVDSAIQSADIAPRFVKLLDDHEADELKVVVMPLGAGRAAILLSAPDRFEPPSVDSLVELFGLTRVEAALVQTIACGGTIEAAAKSSKVTVETARTYLKRIFQKTGVNRQVDLVQLILSTPASLIRARRKTG</sequence>
<dbReference type="InterPro" id="IPR016032">
    <property type="entry name" value="Sig_transdc_resp-reg_C-effctor"/>
</dbReference>
<dbReference type="PANTHER" id="PTHR44591">
    <property type="entry name" value="STRESS RESPONSE REGULATOR PROTEIN 1"/>
    <property type="match status" value="1"/>
</dbReference>